<sequence>MRRTKAAMGALTLAAFMLGVGAGRQAKAQAAPDKPIVRIAELEIDPAQIEEYKTYLREEIAASVAQEPGVLSLSAVAIAGKPASIRLLEVYASDAAYQAHLKTPHFLKYKRGTADMVQSLRLIETEPVMLCAKGGGSYC</sequence>
<proteinExistence type="predicted"/>
<dbReference type="Pfam" id="PF03992">
    <property type="entry name" value="ABM"/>
    <property type="match status" value="1"/>
</dbReference>
<evidence type="ECO:0000313" key="3">
    <source>
        <dbReference type="EMBL" id="MBB4149878.1"/>
    </source>
</evidence>
<keyword evidence="4" id="KW-1185">Reference proteome</keyword>
<evidence type="ECO:0000313" key="4">
    <source>
        <dbReference type="Proteomes" id="UP000590524"/>
    </source>
</evidence>
<dbReference type="AlphaFoldDB" id="A0A7W6PWI8"/>
<dbReference type="InterPro" id="IPR007138">
    <property type="entry name" value="ABM_dom"/>
</dbReference>
<keyword evidence="1" id="KW-0732">Signal</keyword>
<dbReference type="InterPro" id="IPR050744">
    <property type="entry name" value="AI-2_Isomerase_LsrG"/>
</dbReference>
<dbReference type="SUPFAM" id="SSF54909">
    <property type="entry name" value="Dimeric alpha+beta barrel"/>
    <property type="match status" value="1"/>
</dbReference>
<accession>A0A7W6PWI8</accession>
<protein>
    <submittedName>
        <fullName evidence="3">Quinol monooxygenase YgiN</fullName>
    </submittedName>
</protein>
<evidence type="ECO:0000259" key="2">
    <source>
        <dbReference type="PROSITE" id="PS51725"/>
    </source>
</evidence>
<keyword evidence="3" id="KW-0560">Oxidoreductase</keyword>
<dbReference type="PROSITE" id="PS51725">
    <property type="entry name" value="ABM"/>
    <property type="match status" value="1"/>
</dbReference>
<dbReference type="PANTHER" id="PTHR33336">
    <property type="entry name" value="QUINOL MONOOXYGENASE YGIN-RELATED"/>
    <property type="match status" value="1"/>
</dbReference>
<feature type="signal peptide" evidence="1">
    <location>
        <begin position="1"/>
        <end position="22"/>
    </location>
</feature>
<keyword evidence="3" id="KW-0503">Monooxygenase</keyword>
<feature type="chain" id="PRO_5030618426" evidence="1">
    <location>
        <begin position="23"/>
        <end position="139"/>
    </location>
</feature>
<name>A0A7W6PWI8_9SPHN</name>
<dbReference type="Gene3D" id="3.30.70.100">
    <property type="match status" value="1"/>
</dbReference>
<gene>
    <name evidence="3" type="ORF">GGQ90_003672</name>
</gene>
<feature type="domain" description="ABM" evidence="2">
    <location>
        <begin position="36"/>
        <end position="129"/>
    </location>
</feature>
<reference evidence="3 4" key="1">
    <citation type="submission" date="2020-08" db="EMBL/GenBank/DDBJ databases">
        <title>Genomic Encyclopedia of Type Strains, Phase IV (KMG-IV): sequencing the most valuable type-strain genomes for metagenomic binning, comparative biology and taxonomic classification.</title>
        <authorList>
            <person name="Goeker M."/>
        </authorList>
    </citation>
    <scope>NUCLEOTIDE SEQUENCE [LARGE SCALE GENOMIC DNA]</scope>
    <source>
        <strain evidence="3 4">DSM 19371</strain>
    </source>
</reference>
<comment type="caution">
    <text evidence="3">The sequence shown here is derived from an EMBL/GenBank/DDBJ whole genome shotgun (WGS) entry which is preliminary data.</text>
</comment>
<dbReference type="EMBL" id="JACIEU010000015">
    <property type="protein sequence ID" value="MBB4149878.1"/>
    <property type="molecule type" value="Genomic_DNA"/>
</dbReference>
<organism evidence="3 4">
    <name type="scientific">Sphingobium scionense</name>
    <dbReference type="NCBI Taxonomy" id="1404341"/>
    <lineage>
        <taxon>Bacteria</taxon>
        <taxon>Pseudomonadati</taxon>
        <taxon>Pseudomonadota</taxon>
        <taxon>Alphaproteobacteria</taxon>
        <taxon>Sphingomonadales</taxon>
        <taxon>Sphingomonadaceae</taxon>
        <taxon>Sphingobium</taxon>
    </lineage>
</organism>
<dbReference type="PANTHER" id="PTHR33336:SF3">
    <property type="entry name" value="ABM DOMAIN-CONTAINING PROTEIN"/>
    <property type="match status" value="1"/>
</dbReference>
<dbReference type="RefSeq" id="WP_246428304.1">
    <property type="nucleotide sequence ID" value="NZ_JACIEU010000015.1"/>
</dbReference>
<dbReference type="InterPro" id="IPR011008">
    <property type="entry name" value="Dimeric_a/b-barrel"/>
</dbReference>
<evidence type="ECO:0000256" key="1">
    <source>
        <dbReference type="SAM" id="SignalP"/>
    </source>
</evidence>
<dbReference type="GO" id="GO:0004497">
    <property type="term" value="F:monooxygenase activity"/>
    <property type="evidence" value="ECO:0007669"/>
    <property type="project" value="UniProtKB-KW"/>
</dbReference>
<dbReference type="Proteomes" id="UP000590524">
    <property type="component" value="Unassembled WGS sequence"/>
</dbReference>